<evidence type="ECO:0000256" key="2">
    <source>
        <dbReference type="ARBA" id="ARBA00023043"/>
    </source>
</evidence>
<gene>
    <name evidence="5" type="ORF">BOVATA_009160</name>
</gene>
<dbReference type="OrthoDB" id="194358at2759"/>
<evidence type="ECO:0000256" key="1">
    <source>
        <dbReference type="ARBA" id="ARBA00022737"/>
    </source>
</evidence>
<accession>A0A2H6K8V7</accession>
<keyword evidence="1" id="KW-0677">Repeat</keyword>
<dbReference type="EMBL" id="BDSA01000001">
    <property type="protein sequence ID" value="GBE59423.1"/>
    <property type="molecule type" value="Genomic_DNA"/>
</dbReference>
<comment type="caution">
    <text evidence="5">The sequence shown here is derived from an EMBL/GenBank/DDBJ whole genome shotgun (WGS) entry which is preliminary data.</text>
</comment>
<dbReference type="SUPFAM" id="SSF48403">
    <property type="entry name" value="Ankyrin repeat"/>
    <property type="match status" value="1"/>
</dbReference>
<protein>
    <submittedName>
        <fullName evidence="5">Tetratricopeptide repeat-containing protein, putative</fullName>
    </submittedName>
</protein>
<evidence type="ECO:0000313" key="6">
    <source>
        <dbReference type="Proteomes" id="UP000236319"/>
    </source>
</evidence>
<organism evidence="5 6">
    <name type="scientific">Babesia ovata</name>
    <dbReference type="NCBI Taxonomy" id="189622"/>
    <lineage>
        <taxon>Eukaryota</taxon>
        <taxon>Sar</taxon>
        <taxon>Alveolata</taxon>
        <taxon>Apicomplexa</taxon>
        <taxon>Aconoidasida</taxon>
        <taxon>Piroplasmida</taxon>
        <taxon>Babesiidae</taxon>
        <taxon>Babesia</taxon>
    </lineage>
</organism>
<feature type="region of interest" description="Disordered" evidence="4">
    <location>
        <begin position="323"/>
        <end position="347"/>
    </location>
</feature>
<dbReference type="InterPro" id="IPR036770">
    <property type="entry name" value="Ankyrin_rpt-contain_sf"/>
</dbReference>
<reference evidence="5 6" key="1">
    <citation type="journal article" date="2017" name="BMC Genomics">
        <title>Whole-genome assembly of Babesia ovata and comparative genomics between closely related pathogens.</title>
        <authorList>
            <person name="Yamagishi J."/>
            <person name="Asada M."/>
            <person name="Hakimi H."/>
            <person name="Tanaka T.Q."/>
            <person name="Sugimoto C."/>
            <person name="Kawazu S."/>
        </authorList>
    </citation>
    <scope>NUCLEOTIDE SEQUENCE [LARGE SCALE GENOMIC DNA]</scope>
    <source>
        <strain evidence="5 6">Miyake</strain>
    </source>
</reference>
<dbReference type="Gene3D" id="1.25.40.10">
    <property type="entry name" value="Tetratricopeptide repeat domain"/>
    <property type="match status" value="1"/>
</dbReference>
<dbReference type="SUPFAM" id="SSF48452">
    <property type="entry name" value="TPR-like"/>
    <property type="match status" value="1"/>
</dbReference>
<name>A0A2H6K8V7_9APIC</name>
<feature type="repeat" description="ANK" evidence="3">
    <location>
        <begin position="150"/>
        <end position="182"/>
    </location>
</feature>
<keyword evidence="2 3" id="KW-0040">ANK repeat</keyword>
<evidence type="ECO:0000256" key="4">
    <source>
        <dbReference type="SAM" id="MobiDB-lite"/>
    </source>
</evidence>
<dbReference type="PANTHER" id="PTHR24198">
    <property type="entry name" value="ANKYRIN REPEAT AND PROTEIN KINASE DOMAIN-CONTAINING PROTEIN"/>
    <property type="match status" value="1"/>
</dbReference>
<feature type="repeat" description="ANK" evidence="3">
    <location>
        <begin position="260"/>
        <end position="292"/>
    </location>
</feature>
<dbReference type="InterPro" id="IPR011990">
    <property type="entry name" value="TPR-like_helical_dom_sf"/>
</dbReference>
<dbReference type="PROSITE" id="PS50297">
    <property type="entry name" value="ANK_REP_REGION"/>
    <property type="match status" value="3"/>
</dbReference>
<dbReference type="InterPro" id="IPR002110">
    <property type="entry name" value="Ankyrin_rpt"/>
</dbReference>
<dbReference type="VEuPathDB" id="PiroplasmaDB:BOVATA_009160"/>
<dbReference type="PROSITE" id="PS50088">
    <property type="entry name" value="ANK_REPEAT"/>
    <property type="match status" value="4"/>
</dbReference>
<dbReference type="RefSeq" id="XP_028865666.1">
    <property type="nucleotide sequence ID" value="XM_029009833.1"/>
</dbReference>
<dbReference type="PANTHER" id="PTHR24198:SF165">
    <property type="entry name" value="ANKYRIN REPEAT-CONTAINING PROTEIN-RELATED"/>
    <property type="match status" value="1"/>
</dbReference>
<evidence type="ECO:0000256" key="3">
    <source>
        <dbReference type="PROSITE-ProRule" id="PRU00023"/>
    </source>
</evidence>
<dbReference type="GeneID" id="39873193"/>
<evidence type="ECO:0000313" key="5">
    <source>
        <dbReference type="EMBL" id="GBE59423.1"/>
    </source>
</evidence>
<proteinExistence type="predicted"/>
<dbReference type="Proteomes" id="UP000236319">
    <property type="component" value="Unassembled WGS sequence"/>
</dbReference>
<dbReference type="SMART" id="SM00028">
    <property type="entry name" value="TPR"/>
    <property type="match status" value="2"/>
</dbReference>
<dbReference type="InterPro" id="IPR019734">
    <property type="entry name" value="TPR_rpt"/>
</dbReference>
<dbReference type="AlphaFoldDB" id="A0A2H6K8V7"/>
<feature type="repeat" description="ANK" evidence="3">
    <location>
        <begin position="183"/>
        <end position="215"/>
    </location>
</feature>
<dbReference type="SMART" id="SM00248">
    <property type="entry name" value="ANK"/>
    <property type="match status" value="7"/>
</dbReference>
<dbReference type="Pfam" id="PF12796">
    <property type="entry name" value="Ank_2"/>
    <property type="match status" value="2"/>
</dbReference>
<feature type="repeat" description="ANK" evidence="3">
    <location>
        <begin position="231"/>
        <end position="259"/>
    </location>
</feature>
<sequence>MDDLSDVKKVVEAVLSACFGGTLVELQTAVRQMLAIGGRDEPDEQSDKVSEHTDGTFNCVELAALESLRDTKKHGVAHIAAAGGNLDVLQYILTALPSLAHVEDENGENPLFYAIRAATGRESSGVNNSDFLSCVLLLLGQCGPNCVSKSGASPLHVACELGALDICRLLVENHADVDVYSDDYGTPLTVAVIRGYVDIINYLLSQGANPDGAAPNSEGSGSSCQCRFPPPLAFACSSGQERVFDMLLSAGASVSVCDREGWTPLHCAAEFGSVYMVKKLLDLKADCNIKVQGKTPYHFAVWNGHSAVASLLADITVDKGPVNISEPSVAPQEESEPEPDSCAPDFSGSREELDCLVANLKDEGRTFVANKDYASACAAYSKAIALLSGVADTAGEPLSVLHSNRSHTYLMLGKLEQARKDAERCIALNPSWPKGYFRLASVDKASGREVDYLHNLFQAYSRDTSNTSMQNLFQREFERARNASKSN</sequence>
<dbReference type="Gene3D" id="1.25.40.20">
    <property type="entry name" value="Ankyrin repeat-containing domain"/>
    <property type="match status" value="2"/>
</dbReference>
<keyword evidence="6" id="KW-1185">Reference proteome</keyword>